<keyword evidence="3" id="KW-0964">Secreted</keyword>
<dbReference type="Pfam" id="PF07816">
    <property type="entry name" value="DUF1645"/>
    <property type="match status" value="1"/>
</dbReference>
<evidence type="ECO:0000256" key="6">
    <source>
        <dbReference type="ARBA" id="ARBA00022729"/>
    </source>
</evidence>
<dbReference type="AlphaFoldDB" id="A0A5J5BTB5"/>
<accession>A0A5J5BTB5</accession>
<dbReference type="Proteomes" id="UP000325577">
    <property type="component" value="Linkage Group LG10"/>
</dbReference>
<dbReference type="InterPro" id="IPR012442">
    <property type="entry name" value="DUF1645_plant"/>
</dbReference>
<feature type="compositionally biased region" description="Low complexity" evidence="11">
    <location>
        <begin position="719"/>
        <end position="739"/>
    </location>
</feature>
<dbReference type="PROSITE" id="PS00560">
    <property type="entry name" value="CARBOXYPEPT_SER_HIS"/>
    <property type="match status" value="1"/>
</dbReference>
<evidence type="ECO:0000256" key="11">
    <source>
        <dbReference type="SAM" id="MobiDB-lite"/>
    </source>
</evidence>
<dbReference type="PANTHER" id="PTHR11802:SF460">
    <property type="entry name" value="CARBOXYPEPTIDASE"/>
    <property type="match status" value="1"/>
</dbReference>
<organism evidence="12 13">
    <name type="scientific">Nyssa sinensis</name>
    <dbReference type="NCBI Taxonomy" id="561372"/>
    <lineage>
        <taxon>Eukaryota</taxon>
        <taxon>Viridiplantae</taxon>
        <taxon>Streptophyta</taxon>
        <taxon>Embryophyta</taxon>
        <taxon>Tracheophyta</taxon>
        <taxon>Spermatophyta</taxon>
        <taxon>Magnoliopsida</taxon>
        <taxon>eudicotyledons</taxon>
        <taxon>Gunneridae</taxon>
        <taxon>Pentapetalae</taxon>
        <taxon>asterids</taxon>
        <taxon>Cornales</taxon>
        <taxon>Nyssaceae</taxon>
        <taxon>Nyssa</taxon>
    </lineage>
</organism>
<reference evidence="12 13" key="1">
    <citation type="submission" date="2019-09" db="EMBL/GenBank/DDBJ databases">
        <title>A chromosome-level genome assembly of the Chinese tupelo Nyssa sinensis.</title>
        <authorList>
            <person name="Yang X."/>
            <person name="Kang M."/>
            <person name="Yang Y."/>
            <person name="Xiong H."/>
            <person name="Wang M."/>
            <person name="Zhang Z."/>
            <person name="Wang Z."/>
            <person name="Wu H."/>
            <person name="Ma T."/>
            <person name="Liu J."/>
            <person name="Xi Z."/>
        </authorList>
    </citation>
    <scope>NUCLEOTIDE SEQUENCE [LARGE SCALE GENOMIC DNA]</scope>
    <source>
        <strain evidence="12">J267</strain>
        <tissue evidence="12">Leaf</tissue>
    </source>
</reference>
<dbReference type="Gene3D" id="3.40.50.1820">
    <property type="entry name" value="alpha/beta hydrolase"/>
    <property type="match status" value="1"/>
</dbReference>
<name>A0A5J5BTB5_9ASTE</name>
<dbReference type="Gene3D" id="6.10.250.940">
    <property type="match status" value="1"/>
</dbReference>
<dbReference type="InterPro" id="IPR001563">
    <property type="entry name" value="Peptidase_S10"/>
</dbReference>
<comment type="subcellular location">
    <subcellularLocation>
        <location evidence="1">Secreted</location>
    </subcellularLocation>
</comment>
<keyword evidence="9" id="KW-0325">Glycoprotein</keyword>
<dbReference type="GO" id="GO:0005773">
    <property type="term" value="C:vacuole"/>
    <property type="evidence" value="ECO:0007669"/>
    <property type="project" value="TreeGrafter"/>
</dbReference>
<feature type="region of interest" description="Disordered" evidence="11">
    <location>
        <begin position="613"/>
        <end position="696"/>
    </location>
</feature>
<dbReference type="FunFam" id="3.40.50.1820:FF:000573">
    <property type="entry name" value="Carboxypeptidase"/>
    <property type="match status" value="1"/>
</dbReference>
<proteinExistence type="inferred from homology"/>
<dbReference type="OrthoDB" id="443318at2759"/>
<evidence type="ECO:0000256" key="2">
    <source>
        <dbReference type="ARBA" id="ARBA00009431"/>
    </source>
</evidence>
<dbReference type="SUPFAM" id="SSF53474">
    <property type="entry name" value="alpha/beta-Hydrolases"/>
    <property type="match status" value="1"/>
</dbReference>
<feature type="compositionally biased region" description="Polar residues" evidence="11">
    <location>
        <begin position="623"/>
        <end position="637"/>
    </location>
</feature>
<dbReference type="GO" id="GO:0004185">
    <property type="term" value="F:serine-type carboxypeptidase activity"/>
    <property type="evidence" value="ECO:0007669"/>
    <property type="project" value="UniProtKB-UniRule"/>
</dbReference>
<evidence type="ECO:0000256" key="1">
    <source>
        <dbReference type="ARBA" id="ARBA00004613"/>
    </source>
</evidence>
<evidence type="ECO:0000256" key="7">
    <source>
        <dbReference type="ARBA" id="ARBA00022801"/>
    </source>
</evidence>
<keyword evidence="7 10" id="KW-0378">Hydrolase</keyword>
<evidence type="ECO:0000256" key="9">
    <source>
        <dbReference type="ARBA" id="ARBA00023180"/>
    </source>
</evidence>
<evidence type="ECO:0000256" key="10">
    <source>
        <dbReference type="RuleBase" id="RU361156"/>
    </source>
</evidence>
<gene>
    <name evidence="12" type="ORF">F0562_020633</name>
</gene>
<evidence type="ECO:0000256" key="3">
    <source>
        <dbReference type="ARBA" id="ARBA00022525"/>
    </source>
</evidence>
<comment type="similarity">
    <text evidence="2 10">Belongs to the peptidase S10 family.</text>
</comment>
<dbReference type="FunFam" id="3.40.50.11320:FF:000001">
    <property type="entry name" value="Carboxypeptidase"/>
    <property type="match status" value="1"/>
</dbReference>
<keyword evidence="5 10" id="KW-0645">Protease</keyword>
<dbReference type="EMBL" id="CM018033">
    <property type="protein sequence ID" value="KAA8545916.1"/>
    <property type="molecule type" value="Genomic_DNA"/>
</dbReference>
<evidence type="ECO:0000256" key="8">
    <source>
        <dbReference type="ARBA" id="ARBA00023157"/>
    </source>
</evidence>
<evidence type="ECO:0000256" key="5">
    <source>
        <dbReference type="ARBA" id="ARBA00022670"/>
    </source>
</evidence>
<dbReference type="GO" id="GO:0005576">
    <property type="term" value="C:extracellular region"/>
    <property type="evidence" value="ECO:0007669"/>
    <property type="project" value="UniProtKB-SubCell"/>
</dbReference>
<dbReference type="EC" id="3.4.16.-" evidence="10"/>
<feature type="chain" id="PRO_5023975631" description="Carboxypeptidase" evidence="10">
    <location>
        <begin position="20"/>
        <end position="846"/>
    </location>
</feature>
<dbReference type="InterPro" id="IPR018202">
    <property type="entry name" value="Ser_caboxypep_ser_AS"/>
</dbReference>
<sequence>MKFVFLLSLFIGLVAVVNCYGGIGFDPLGKLIEAQGLKESKSSHDTDTVVTQYSPSYVGPQDGLKQANKILKLPGQPNRVNFDQYSGYVTVDPKAGRALFYYFVESQKSSSKPLVLWLNGGPGCSSFGNGAMMELGPFRVNSDTKTLSENKYAWNNAANILFLESPAGVGFSYSNTTSDYDSNGDKKTAADSYTFLINWLERFPEYKTRDFFITGESYAGHYVPQLAQLILQKNKITNQTVIKLKGIAIGNAYIDYETGYTGMYDFFWSHAIISDEIHKGIISNCNFSSDATISETCDTYVSQAHAARANIFFYDIYAPLCSSSLKSPSTSAFDPCSDNYIYSYLNKPEVQKSLHANVTGISGPWQSCNIDMLISWDDKPLTVLPTIQQLMGSGISVWIYSGDTDGRVPVTSSRYAIDKIKTSVKTPWYPWYYQGEVGGYAVEYQNLTFVTIRGAGHFVPSYQPARALAFFSSFLEGSDLGYHRQMEMEVMAPSPAVDFNFDSACTTPYMSAPSSPQRFGNFFFSAPTSPTRATSSYREFNDFSQIAGGDINITTSTIPFNWEEKPGLPKTKNTTNVNDDADFEFDFSGQLERTSLSADELFDGGKIKPLKPSPCVKFGENGLNDSPKSPRSPISTKTFKEAFSPRHKKKNLDPFAAAIEQTRKQSENQGHSNEQQRGRERTYNSSASSNRHKGTRSLSPFRVCDLLFEGEHNQQNVISSTSTSTKQSLSSSSSSASASTSTSTWWKLKDLFLFRSASEGRATNKDTLKKYALLKKTSDDVKNSSFRSTDSVGSGFKVEEERTGFGAGVALPLYGEPGGFGGDEEEDVLALQQRSVGLLGIQSGRP</sequence>
<keyword evidence="13" id="KW-1185">Reference proteome</keyword>
<protein>
    <recommendedName>
        <fullName evidence="10">Carboxypeptidase</fullName>
        <ecNumber evidence="10">3.4.16.-</ecNumber>
    </recommendedName>
</protein>
<evidence type="ECO:0000256" key="4">
    <source>
        <dbReference type="ARBA" id="ARBA00022645"/>
    </source>
</evidence>
<feature type="region of interest" description="Disordered" evidence="11">
    <location>
        <begin position="716"/>
        <end position="739"/>
    </location>
</feature>
<feature type="signal peptide" evidence="10">
    <location>
        <begin position="1"/>
        <end position="19"/>
    </location>
</feature>
<evidence type="ECO:0000313" key="12">
    <source>
        <dbReference type="EMBL" id="KAA8545916.1"/>
    </source>
</evidence>
<dbReference type="PANTHER" id="PTHR11802">
    <property type="entry name" value="SERINE PROTEASE FAMILY S10 SERINE CARBOXYPEPTIDASE"/>
    <property type="match status" value="1"/>
</dbReference>
<dbReference type="PROSITE" id="PS00131">
    <property type="entry name" value="CARBOXYPEPT_SER_SER"/>
    <property type="match status" value="1"/>
</dbReference>
<dbReference type="InterPro" id="IPR033124">
    <property type="entry name" value="Ser_caboxypep_his_AS"/>
</dbReference>
<dbReference type="InterPro" id="IPR029058">
    <property type="entry name" value="AB_hydrolase_fold"/>
</dbReference>
<dbReference type="PRINTS" id="PR00724">
    <property type="entry name" value="CRBOXYPTASEC"/>
</dbReference>
<keyword evidence="8" id="KW-1015">Disulfide bond</keyword>
<evidence type="ECO:0000313" key="13">
    <source>
        <dbReference type="Proteomes" id="UP000325577"/>
    </source>
</evidence>
<dbReference type="Gene3D" id="3.40.50.11320">
    <property type="match status" value="1"/>
</dbReference>
<dbReference type="GO" id="GO:0006508">
    <property type="term" value="P:proteolysis"/>
    <property type="evidence" value="ECO:0007669"/>
    <property type="project" value="UniProtKB-KW"/>
</dbReference>
<keyword evidence="6 10" id="KW-0732">Signal</keyword>
<dbReference type="Pfam" id="PF00450">
    <property type="entry name" value="Peptidase_S10"/>
    <property type="match status" value="1"/>
</dbReference>
<keyword evidence="4 10" id="KW-0121">Carboxypeptidase</keyword>